<feature type="non-terminal residue" evidence="1">
    <location>
        <position position="127"/>
    </location>
</feature>
<gene>
    <name evidence="1" type="ORF">PMAYCL1PPCAC_28578</name>
</gene>
<reference evidence="2" key="1">
    <citation type="submission" date="2022-10" db="EMBL/GenBank/DDBJ databases">
        <title>Genome assembly of Pristionchus species.</title>
        <authorList>
            <person name="Yoshida K."/>
            <person name="Sommer R.J."/>
        </authorList>
    </citation>
    <scope>NUCLEOTIDE SEQUENCE [LARGE SCALE GENOMIC DNA]</scope>
    <source>
        <strain evidence="2">RS5460</strain>
    </source>
</reference>
<evidence type="ECO:0000313" key="2">
    <source>
        <dbReference type="Proteomes" id="UP001328107"/>
    </source>
</evidence>
<protein>
    <submittedName>
        <fullName evidence="1">Uncharacterized protein</fullName>
    </submittedName>
</protein>
<sequence length="127" mass="14043">IISNERDNDYSLGYRSSFIVLTAEHTIVVVALPHMADDASRSLDREREERHLEALEQHFVSTDGMSEMDDFAAVDPPYARISISLGALVSTREHPLALSMAVFGRGTRLITSLTENSAIRQPGLSID</sequence>
<keyword evidence="2" id="KW-1185">Reference proteome</keyword>
<organism evidence="1 2">
    <name type="scientific">Pristionchus mayeri</name>
    <dbReference type="NCBI Taxonomy" id="1317129"/>
    <lineage>
        <taxon>Eukaryota</taxon>
        <taxon>Metazoa</taxon>
        <taxon>Ecdysozoa</taxon>
        <taxon>Nematoda</taxon>
        <taxon>Chromadorea</taxon>
        <taxon>Rhabditida</taxon>
        <taxon>Rhabditina</taxon>
        <taxon>Diplogasteromorpha</taxon>
        <taxon>Diplogasteroidea</taxon>
        <taxon>Neodiplogasteridae</taxon>
        <taxon>Pristionchus</taxon>
    </lineage>
</organism>
<feature type="non-terminal residue" evidence="1">
    <location>
        <position position="1"/>
    </location>
</feature>
<dbReference type="AlphaFoldDB" id="A0AAN5D7T8"/>
<accession>A0AAN5D7T8</accession>
<dbReference type="Proteomes" id="UP001328107">
    <property type="component" value="Unassembled WGS sequence"/>
</dbReference>
<dbReference type="EMBL" id="BTRK01000006">
    <property type="protein sequence ID" value="GMR58383.1"/>
    <property type="molecule type" value="Genomic_DNA"/>
</dbReference>
<name>A0AAN5D7T8_9BILA</name>
<comment type="caution">
    <text evidence="1">The sequence shown here is derived from an EMBL/GenBank/DDBJ whole genome shotgun (WGS) entry which is preliminary data.</text>
</comment>
<proteinExistence type="predicted"/>
<evidence type="ECO:0000313" key="1">
    <source>
        <dbReference type="EMBL" id="GMR58383.1"/>
    </source>
</evidence>